<dbReference type="InterPro" id="IPR009568">
    <property type="entry name" value="DUF1184"/>
</dbReference>
<sequence length="449" mass="50990">MGSKSTAIGVLRPLGGSFGCYPYASGTVSGKEDVKEEVVRLGVELSLSVAESMFLLCDDIGTMLSFCVKLWKYTLPPSDLVSERLLRVIHYVYSNDIKPKNGVYQAGGNSAQWELIRTTWKDFTDGIIILHRLVLVLRRKDCSFDDRLLSSAITKYKQQVLKKLEDKLRSAKHVSEANGFARDTMESNISDLWKSLFEQKAGQATHQVTRSRILSDLFQPLLDESWHSEIPTLPVYSPYILGTDFAKQELREEVVGLGVELSLHVAESMFLLCDDIRSMLQFCLKLWRDVKRDLKPDSPVVERLLRVMHHVYSKNIKPKNGVYQIGGKSVQWELIRNTWENSDAGIRDLHTLVSFVRLQGSCANGREFTSRIQETLKKVEENLSCAKDVSEANGFVRDVMESNILGLWETLFDKETEEAWTRRLMRDEILNDLFQPLLRPAAAAAAAKH</sequence>
<proteinExistence type="predicted"/>
<accession>A0A1J3ELZ0</accession>
<protein>
    <submittedName>
        <fullName evidence="1">Uncharacterized protein</fullName>
    </submittedName>
</protein>
<dbReference type="EMBL" id="GEVK01019735">
    <property type="protein sequence ID" value="JAU33097.1"/>
    <property type="molecule type" value="Transcribed_RNA"/>
</dbReference>
<dbReference type="Pfam" id="PF06683">
    <property type="entry name" value="DUF1184"/>
    <property type="match status" value="2"/>
</dbReference>
<name>A0A1J3ELZ0_NOCCA</name>
<gene>
    <name evidence="1" type="ORF">LC_TR19672_c0_g1_i1_g.65435</name>
</gene>
<organism evidence="1">
    <name type="scientific">Noccaea caerulescens</name>
    <name type="common">Alpine penny-cress</name>
    <name type="synonym">Thlaspi caerulescens</name>
    <dbReference type="NCBI Taxonomy" id="107243"/>
    <lineage>
        <taxon>Eukaryota</taxon>
        <taxon>Viridiplantae</taxon>
        <taxon>Streptophyta</taxon>
        <taxon>Embryophyta</taxon>
        <taxon>Tracheophyta</taxon>
        <taxon>Spermatophyta</taxon>
        <taxon>Magnoliopsida</taxon>
        <taxon>eudicotyledons</taxon>
        <taxon>Gunneridae</taxon>
        <taxon>Pentapetalae</taxon>
        <taxon>rosids</taxon>
        <taxon>malvids</taxon>
        <taxon>Brassicales</taxon>
        <taxon>Brassicaceae</taxon>
        <taxon>Coluteocarpeae</taxon>
        <taxon>Noccaea</taxon>
    </lineage>
</organism>
<reference evidence="1" key="1">
    <citation type="submission" date="2016-07" db="EMBL/GenBank/DDBJ databases">
        <title>De novo transcriptome assembly of four accessions of the metal hyperaccumulator plant Noccaea caerulescens.</title>
        <authorList>
            <person name="Blande D."/>
            <person name="Halimaa P."/>
            <person name="Tervahauta A.I."/>
            <person name="Aarts M.G."/>
            <person name="Karenlampi S.O."/>
        </authorList>
    </citation>
    <scope>NUCLEOTIDE SEQUENCE</scope>
</reference>
<dbReference type="AlphaFoldDB" id="A0A1J3ELZ0"/>
<evidence type="ECO:0000313" key="1">
    <source>
        <dbReference type="EMBL" id="JAU33097.1"/>
    </source>
</evidence>